<sequence>MRLDKWLWHARFFKTRALAARVVAGGKVRINGRRVTKPATTVAVGAVLTFVVSDRARVIRVAAFDVRRGPATQARTLYEDLTPGPSGGVETPESPLD</sequence>
<reference evidence="4" key="2">
    <citation type="journal article" date="2020" name="Microorganisms">
        <title>Osmotic Adaptation and Compatible Solute Biosynthesis of Phototrophic Bacteria as Revealed from Genome Analyses.</title>
        <authorList>
            <person name="Imhoff J.F."/>
            <person name="Rahn T."/>
            <person name="Kunzel S."/>
            <person name="Keller A."/>
            <person name="Neulinger S.C."/>
        </authorList>
    </citation>
    <scope>NUCLEOTIDE SEQUENCE</scope>
    <source>
        <strain evidence="4">LMG 28126</strain>
    </source>
</reference>
<accession>A0A934TJE9</accession>
<keyword evidence="1" id="KW-0694">RNA-binding</keyword>
<dbReference type="Pfam" id="PF01479">
    <property type="entry name" value="S4"/>
    <property type="match status" value="1"/>
</dbReference>
<dbReference type="SUPFAM" id="SSF55174">
    <property type="entry name" value="Alpha-L RNA-binding motif"/>
    <property type="match status" value="1"/>
</dbReference>
<feature type="region of interest" description="Disordered" evidence="2">
    <location>
        <begin position="75"/>
        <end position="97"/>
    </location>
</feature>
<evidence type="ECO:0000313" key="5">
    <source>
        <dbReference type="Proteomes" id="UP000706333"/>
    </source>
</evidence>
<dbReference type="SMART" id="SM00363">
    <property type="entry name" value="S4"/>
    <property type="match status" value="1"/>
</dbReference>
<dbReference type="EMBL" id="NHSD01000158">
    <property type="protein sequence ID" value="MBK5926723.1"/>
    <property type="molecule type" value="Genomic_DNA"/>
</dbReference>
<dbReference type="InterPro" id="IPR002942">
    <property type="entry name" value="S4_RNA-bd"/>
</dbReference>
<feature type="domain" description="RNA-binding S4" evidence="3">
    <location>
        <begin position="1"/>
        <end position="64"/>
    </location>
</feature>
<dbReference type="AlphaFoldDB" id="A0A934TJE9"/>
<keyword evidence="5" id="KW-1185">Reference proteome</keyword>
<dbReference type="CDD" id="cd00165">
    <property type="entry name" value="S4"/>
    <property type="match status" value="1"/>
</dbReference>
<reference evidence="4" key="1">
    <citation type="submission" date="2017-05" db="EMBL/GenBank/DDBJ databases">
        <authorList>
            <person name="Imhoff J.F."/>
            <person name="Rahn T."/>
            <person name="Kuenzel S."/>
            <person name="Neulinger S.C."/>
        </authorList>
    </citation>
    <scope>NUCLEOTIDE SEQUENCE</scope>
    <source>
        <strain evidence="4">LMG 28126</strain>
    </source>
</reference>
<evidence type="ECO:0000313" key="4">
    <source>
        <dbReference type="EMBL" id="MBK5926723.1"/>
    </source>
</evidence>
<dbReference type="PROSITE" id="PS50889">
    <property type="entry name" value="S4"/>
    <property type="match status" value="1"/>
</dbReference>
<proteinExistence type="predicted"/>
<dbReference type="GO" id="GO:0003723">
    <property type="term" value="F:RNA binding"/>
    <property type="evidence" value="ECO:0007669"/>
    <property type="project" value="UniProtKB-KW"/>
</dbReference>
<dbReference type="InterPro" id="IPR036986">
    <property type="entry name" value="S4_RNA-bd_sf"/>
</dbReference>
<gene>
    <name evidence="4" type="ORF">CCR87_05075</name>
</gene>
<evidence type="ECO:0000256" key="1">
    <source>
        <dbReference type="PROSITE-ProRule" id="PRU00182"/>
    </source>
</evidence>
<protein>
    <submittedName>
        <fullName evidence="4">RNA-binding protein</fullName>
    </submittedName>
</protein>
<evidence type="ECO:0000259" key="3">
    <source>
        <dbReference type="SMART" id="SM00363"/>
    </source>
</evidence>
<name>A0A934TJE9_9RHOB</name>
<comment type="caution">
    <text evidence="4">The sequence shown here is derived from an EMBL/GenBank/DDBJ whole genome shotgun (WGS) entry which is preliminary data.</text>
</comment>
<evidence type="ECO:0000256" key="2">
    <source>
        <dbReference type="SAM" id="MobiDB-lite"/>
    </source>
</evidence>
<organism evidence="4 5">
    <name type="scientific">Rhodobaculum claviforme</name>
    <dbReference type="NCBI Taxonomy" id="1549854"/>
    <lineage>
        <taxon>Bacteria</taxon>
        <taxon>Pseudomonadati</taxon>
        <taxon>Pseudomonadota</taxon>
        <taxon>Alphaproteobacteria</taxon>
        <taxon>Rhodobacterales</taxon>
        <taxon>Paracoccaceae</taxon>
        <taxon>Rhodobaculum</taxon>
    </lineage>
</organism>
<dbReference type="Gene3D" id="3.10.290.10">
    <property type="entry name" value="RNA-binding S4 domain"/>
    <property type="match status" value="1"/>
</dbReference>
<dbReference type="Proteomes" id="UP000706333">
    <property type="component" value="Unassembled WGS sequence"/>
</dbReference>